<comment type="caution">
    <text evidence="1">The sequence shown here is derived from an EMBL/GenBank/DDBJ whole genome shotgun (WGS) entry which is preliminary data.</text>
</comment>
<protein>
    <submittedName>
        <fullName evidence="1">Uncharacterized protein</fullName>
    </submittedName>
</protein>
<gene>
    <name evidence="1" type="ORF">RHSP_41690</name>
</gene>
<geneLocation type="plasmid" evidence="1">
    <name>pPRF81a</name>
</geneLocation>
<accession>N6UYD1</accession>
<reference evidence="1 2" key="1">
    <citation type="journal article" date="2012" name="BMC Genomics">
        <title>Genomic basis of broad host range and environmental adaptability of Rhizobium tropici CIAT 899 and Rhizobium sp. PRF 81 which are used in inoculants for common bean (Phaseolus vulgaris L.).</title>
        <authorList>
            <person name="Ormeno-Orrillo E."/>
            <person name="Menna P."/>
            <person name="Almeida L.G."/>
            <person name="Ollero F.J."/>
            <person name="Nicolas M.F."/>
            <person name="Pains Rodrigues E."/>
            <person name="Shigueyoshi Nakatani A."/>
            <person name="Silva Batista J.S."/>
            <person name="Oliveira Chueire L.M."/>
            <person name="Souza R.C."/>
            <person name="Ribeiro Vasconcelos A.T."/>
            <person name="Megias M."/>
            <person name="Hungria M."/>
            <person name="Martinez-Romero E."/>
        </authorList>
    </citation>
    <scope>NUCLEOTIDE SEQUENCE [LARGE SCALE GENOMIC DNA]</scope>
    <source>
        <strain evidence="1 2">PRF 81</strain>
        <plasmid evidence="1">pPRF81a</plasmid>
    </source>
</reference>
<evidence type="ECO:0000313" key="1">
    <source>
        <dbReference type="EMBL" id="ENN83872.1"/>
    </source>
</evidence>
<dbReference type="AlphaFoldDB" id="N6UYD1"/>
<dbReference type="Proteomes" id="UP000012429">
    <property type="component" value="Unassembled WGS sequence"/>
</dbReference>
<name>N6UYD1_9HYPH</name>
<keyword evidence="2" id="KW-1185">Reference proteome</keyword>
<evidence type="ECO:0000313" key="2">
    <source>
        <dbReference type="Proteomes" id="UP000012429"/>
    </source>
</evidence>
<organism evidence="1 2">
    <name type="scientific">Rhizobium freirei PRF 81</name>
    <dbReference type="NCBI Taxonomy" id="363754"/>
    <lineage>
        <taxon>Bacteria</taxon>
        <taxon>Pseudomonadati</taxon>
        <taxon>Pseudomonadota</taxon>
        <taxon>Alphaproteobacteria</taxon>
        <taxon>Hyphomicrobiales</taxon>
        <taxon>Rhizobiaceae</taxon>
        <taxon>Rhizobium/Agrobacterium group</taxon>
        <taxon>Rhizobium</taxon>
    </lineage>
</organism>
<keyword evidence="1" id="KW-0614">Plasmid</keyword>
<proteinExistence type="predicted"/>
<sequence length="102" mass="10594">MVGPSDVGMDLTGLEILDVGDGGLVRFGPGDHEDAWTDGDGVIDHSLCGGEVGRGSRRELHRLAVVVKLEVKGQISKAGFIDLADGWEDIAGHAGSLSRTIG</sequence>
<dbReference type="EMBL" id="AQHN01000095">
    <property type="protein sequence ID" value="ENN83872.1"/>
    <property type="molecule type" value="Genomic_DNA"/>
</dbReference>